<evidence type="ECO:0000259" key="11">
    <source>
        <dbReference type="PROSITE" id="PS50862"/>
    </source>
</evidence>
<gene>
    <name evidence="10" type="primary">proS</name>
    <name evidence="12" type="ORF">GT747_13215</name>
    <name evidence="13" type="ORF">SAMN05444424_1336</name>
</gene>
<comment type="caution">
    <text evidence="13">The sequence shown here is derived from an EMBL/GenBank/DDBJ whole genome shotgun (WGS) entry which is preliminary data.</text>
</comment>
<dbReference type="GO" id="GO:0005829">
    <property type="term" value="C:cytosol"/>
    <property type="evidence" value="ECO:0007669"/>
    <property type="project" value="TreeGrafter"/>
</dbReference>
<evidence type="ECO:0000256" key="3">
    <source>
        <dbReference type="ARBA" id="ARBA00022490"/>
    </source>
</evidence>
<protein>
    <recommendedName>
        <fullName evidence="10">Proline--tRNA ligase</fullName>
        <ecNumber evidence="10">6.1.1.15</ecNumber>
    </recommendedName>
    <alternativeName>
        <fullName evidence="10">Prolyl-tRNA synthetase</fullName>
        <shortName evidence="10">ProRS</shortName>
    </alternativeName>
</protein>
<dbReference type="PANTHER" id="PTHR42753:SF2">
    <property type="entry name" value="PROLINE--TRNA LIGASE"/>
    <property type="match status" value="1"/>
</dbReference>
<evidence type="ECO:0000256" key="9">
    <source>
        <dbReference type="ARBA" id="ARBA00047671"/>
    </source>
</evidence>
<evidence type="ECO:0000313" key="13">
    <source>
        <dbReference type="EMBL" id="SHG06408.1"/>
    </source>
</evidence>
<dbReference type="PROSITE" id="PS50862">
    <property type="entry name" value="AA_TRNA_LIGASE_II"/>
    <property type="match status" value="1"/>
</dbReference>
<dbReference type="Pfam" id="PF00587">
    <property type="entry name" value="tRNA-synt_2b"/>
    <property type="match status" value="1"/>
</dbReference>
<dbReference type="NCBIfam" id="TIGR00409">
    <property type="entry name" value="proS_fam_II"/>
    <property type="match status" value="1"/>
</dbReference>
<dbReference type="SUPFAM" id="SSF52954">
    <property type="entry name" value="Class II aaRS ABD-related"/>
    <property type="match status" value="1"/>
</dbReference>
<dbReference type="InterPro" id="IPR023717">
    <property type="entry name" value="Pro-tRNA-Synthase_IIa_type1"/>
</dbReference>
<dbReference type="Proteomes" id="UP000184089">
    <property type="component" value="Unassembled WGS sequence"/>
</dbReference>
<dbReference type="SUPFAM" id="SSF55681">
    <property type="entry name" value="Class II aaRS and biotin synthetases"/>
    <property type="match status" value="1"/>
</dbReference>
<dbReference type="NCBIfam" id="NF006625">
    <property type="entry name" value="PRK09194.1"/>
    <property type="match status" value="1"/>
</dbReference>
<dbReference type="InterPro" id="IPR036621">
    <property type="entry name" value="Anticodon-bd_dom_sf"/>
</dbReference>
<dbReference type="RefSeq" id="WP_021660619.1">
    <property type="nucleotide sequence ID" value="NZ_FQVY01000002.1"/>
</dbReference>
<comment type="domain">
    <text evidence="10">Consists of three domains: the N-terminal catalytic domain, the editing domain and the C-terminal anticodon-binding domain.</text>
</comment>
<evidence type="ECO:0000313" key="12">
    <source>
        <dbReference type="EMBL" id="MZL70711.1"/>
    </source>
</evidence>
<dbReference type="PRINTS" id="PR01046">
    <property type="entry name" value="TRNASYNTHPRO"/>
</dbReference>
<dbReference type="Proteomes" id="UP000474718">
    <property type="component" value="Unassembled WGS sequence"/>
</dbReference>
<dbReference type="InterPro" id="IPR045864">
    <property type="entry name" value="aa-tRNA-synth_II/BPL/LPL"/>
</dbReference>
<keyword evidence="8 10" id="KW-0030">Aminoacyl-tRNA synthetase</keyword>
<dbReference type="GO" id="GO:0005524">
    <property type="term" value="F:ATP binding"/>
    <property type="evidence" value="ECO:0007669"/>
    <property type="project" value="UniProtKB-UniRule"/>
</dbReference>
<evidence type="ECO:0000256" key="8">
    <source>
        <dbReference type="ARBA" id="ARBA00023146"/>
    </source>
</evidence>
<dbReference type="GO" id="GO:0140096">
    <property type="term" value="F:catalytic activity, acting on a protein"/>
    <property type="evidence" value="ECO:0007669"/>
    <property type="project" value="UniProtKB-ARBA"/>
</dbReference>
<dbReference type="HAMAP" id="MF_01569">
    <property type="entry name" value="Pro_tRNA_synth_type1"/>
    <property type="match status" value="1"/>
</dbReference>
<evidence type="ECO:0000313" key="14">
    <source>
        <dbReference type="Proteomes" id="UP000184089"/>
    </source>
</evidence>
<reference evidence="14" key="1">
    <citation type="submission" date="2016-11" db="EMBL/GenBank/DDBJ databases">
        <authorList>
            <person name="Jaros S."/>
            <person name="Januszkiewicz K."/>
            <person name="Wedrychowicz H."/>
        </authorList>
    </citation>
    <scope>NUCLEOTIDE SEQUENCE [LARGE SCALE GENOMIC DNA]</scope>
    <source>
        <strain evidence="14">DSM 4029</strain>
    </source>
</reference>
<accession>A0AAQ1MD70</accession>
<evidence type="ECO:0000256" key="7">
    <source>
        <dbReference type="ARBA" id="ARBA00022917"/>
    </source>
</evidence>
<reference evidence="12 15" key="3">
    <citation type="journal article" date="2019" name="Nat. Med.">
        <title>A library of human gut bacterial isolates paired with longitudinal multiomics data enables mechanistic microbiome research.</title>
        <authorList>
            <person name="Poyet M."/>
            <person name="Groussin M."/>
            <person name="Gibbons S.M."/>
            <person name="Avila-Pacheco J."/>
            <person name="Jiang X."/>
            <person name="Kearney S.M."/>
            <person name="Perrotta A.R."/>
            <person name="Berdy B."/>
            <person name="Zhao S."/>
            <person name="Lieberman T.D."/>
            <person name="Swanson P.K."/>
            <person name="Smith M."/>
            <person name="Roesemann S."/>
            <person name="Alexander J.E."/>
            <person name="Rich S.A."/>
            <person name="Livny J."/>
            <person name="Vlamakis H."/>
            <person name="Clish C."/>
            <person name="Bullock K."/>
            <person name="Deik A."/>
            <person name="Scott J."/>
            <person name="Pierce K.A."/>
            <person name="Xavier R.J."/>
            <person name="Alm E.J."/>
        </authorList>
    </citation>
    <scope>NUCLEOTIDE SEQUENCE [LARGE SCALE GENOMIC DNA]</scope>
    <source>
        <strain evidence="12 15">BIOML-A2</strain>
    </source>
</reference>
<dbReference type="GO" id="GO:0016740">
    <property type="term" value="F:transferase activity"/>
    <property type="evidence" value="ECO:0007669"/>
    <property type="project" value="UniProtKB-ARBA"/>
</dbReference>
<dbReference type="PANTHER" id="PTHR42753">
    <property type="entry name" value="MITOCHONDRIAL RIBOSOME PROTEIN L39/PROLYL-TRNA LIGASE FAMILY MEMBER"/>
    <property type="match status" value="1"/>
</dbReference>
<keyword evidence="5 10" id="KW-0547">Nucleotide-binding</keyword>
<reference evidence="13" key="2">
    <citation type="submission" date="2016-11" db="EMBL/GenBank/DDBJ databases">
        <authorList>
            <person name="Varghese N."/>
            <person name="Submissions S."/>
        </authorList>
    </citation>
    <scope>NUCLEOTIDE SEQUENCE</scope>
    <source>
        <strain evidence="13">DSM 4029</strain>
    </source>
</reference>
<keyword evidence="7 10" id="KW-0648">Protein biosynthesis</keyword>
<dbReference type="CDD" id="cd04334">
    <property type="entry name" value="ProRS-INS"/>
    <property type="match status" value="1"/>
</dbReference>
<dbReference type="InterPro" id="IPR002316">
    <property type="entry name" value="Pro-tRNA-ligase_IIa"/>
</dbReference>
<evidence type="ECO:0000256" key="4">
    <source>
        <dbReference type="ARBA" id="ARBA00022598"/>
    </source>
</evidence>
<dbReference type="CDD" id="cd00861">
    <property type="entry name" value="ProRS_anticodon_short"/>
    <property type="match status" value="1"/>
</dbReference>
<dbReference type="InterPro" id="IPR044140">
    <property type="entry name" value="ProRS_anticodon_short"/>
</dbReference>
<organism evidence="13 14">
    <name type="scientific">Bittarella massiliensis</name>
    <name type="common">ex Durand et al. 2017</name>
    <dbReference type="NCBI Taxonomy" id="1720313"/>
    <lineage>
        <taxon>Bacteria</taxon>
        <taxon>Bacillati</taxon>
        <taxon>Bacillota</taxon>
        <taxon>Clostridia</taxon>
        <taxon>Eubacteriales</taxon>
        <taxon>Oscillospiraceae</taxon>
        <taxon>Bittarella (ex Durand et al. 2017)</taxon>
    </lineage>
</organism>
<dbReference type="EC" id="6.1.1.15" evidence="10"/>
<dbReference type="Gene3D" id="3.30.930.10">
    <property type="entry name" value="Bira Bifunctional Protein, Domain 2"/>
    <property type="match status" value="2"/>
</dbReference>
<keyword evidence="6 10" id="KW-0067">ATP-binding</keyword>
<comment type="function">
    <text evidence="10">Catalyzes the attachment of proline to tRNA(Pro) in a two-step reaction: proline is first activated by ATP to form Pro-AMP and then transferred to the acceptor end of tRNA(Pro). As ProRS can inadvertently accommodate and process non-cognate amino acids such as alanine and cysteine, to avoid such errors it has two additional distinct editing activities against alanine. One activity is designated as 'pretransfer' editing and involves the tRNA(Pro)-independent hydrolysis of activated Ala-AMP. The other activity is designated 'posttransfer' editing and involves deacylation of mischarged Ala-tRNA(Pro). The misacylated Cys-tRNA(Pro) is not edited by ProRS.</text>
</comment>
<comment type="similarity">
    <text evidence="10">Belongs to the class-II aminoacyl-tRNA synthetase family. ProS type 1 subfamily.</text>
</comment>
<comment type="catalytic activity">
    <reaction evidence="9 10">
        <text>tRNA(Pro) + L-proline + ATP = L-prolyl-tRNA(Pro) + AMP + diphosphate</text>
        <dbReference type="Rhea" id="RHEA:14305"/>
        <dbReference type="Rhea" id="RHEA-COMP:9700"/>
        <dbReference type="Rhea" id="RHEA-COMP:9702"/>
        <dbReference type="ChEBI" id="CHEBI:30616"/>
        <dbReference type="ChEBI" id="CHEBI:33019"/>
        <dbReference type="ChEBI" id="CHEBI:60039"/>
        <dbReference type="ChEBI" id="CHEBI:78442"/>
        <dbReference type="ChEBI" id="CHEBI:78532"/>
        <dbReference type="ChEBI" id="CHEBI:456215"/>
        <dbReference type="EC" id="6.1.1.15"/>
    </reaction>
</comment>
<evidence type="ECO:0000256" key="5">
    <source>
        <dbReference type="ARBA" id="ARBA00022741"/>
    </source>
</evidence>
<evidence type="ECO:0000256" key="6">
    <source>
        <dbReference type="ARBA" id="ARBA00022840"/>
    </source>
</evidence>
<proteinExistence type="inferred from homology"/>
<dbReference type="InterPro" id="IPR007214">
    <property type="entry name" value="YbaK/aa-tRNA-synth-assoc-dom"/>
</dbReference>
<dbReference type="EMBL" id="FQVY01000002">
    <property type="protein sequence ID" value="SHG06408.1"/>
    <property type="molecule type" value="Genomic_DNA"/>
</dbReference>
<dbReference type="Pfam" id="PF03129">
    <property type="entry name" value="HGTP_anticodon"/>
    <property type="match status" value="1"/>
</dbReference>
<dbReference type="InterPro" id="IPR006195">
    <property type="entry name" value="aa-tRNA-synth_II"/>
</dbReference>
<evidence type="ECO:0000256" key="10">
    <source>
        <dbReference type="HAMAP-Rule" id="MF_01569"/>
    </source>
</evidence>
<keyword evidence="3 10" id="KW-0963">Cytoplasm</keyword>
<dbReference type="SUPFAM" id="SSF55826">
    <property type="entry name" value="YbaK/ProRS associated domain"/>
    <property type="match status" value="1"/>
</dbReference>
<dbReference type="GO" id="GO:0006433">
    <property type="term" value="P:prolyl-tRNA aminoacylation"/>
    <property type="evidence" value="ECO:0007669"/>
    <property type="project" value="UniProtKB-UniRule"/>
</dbReference>
<evidence type="ECO:0000256" key="2">
    <source>
        <dbReference type="ARBA" id="ARBA00011738"/>
    </source>
</evidence>
<keyword evidence="15" id="KW-1185">Reference proteome</keyword>
<dbReference type="EMBL" id="WWVX01000009">
    <property type="protein sequence ID" value="MZL70711.1"/>
    <property type="molecule type" value="Genomic_DNA"/>
</dbReference>
<dbReference type="InterPro" id="IPR002314">
    <property type="entry name" value="aa-tRNA-synt_IIb"/>
</dbReference>
<dbReference type="Gene3D" id="3.40.50.800">
    <property type="entry name" value="Anticodon-binding domain"/>
    <property type="match status" value="1"/>
</dbReference>
<dbReference type="Pfam" id="PF04073">
    <property type="entry name" value="tRNA_edit"/>
    <property type="match status" value="1"/>
</dbReference>
<comment type="subunit">
    <text evidence="2 10">Homodimer.</text>
</comment>
<dbReference type="InterPro" id="IPR036754">
    <property type="entry name" value="YbaK/aa-tRNA-synt-asso_dom_sf"/>
</dbReference>
<dbReference type="InterPro" id="IPR004500">
    <property type="entry name" value="Pro-tRNA-synth_IIa_bac-type"/>
</dbReference>
<comment type="subcellular location">
    <subcellularLocation>
        <location evidence="1 10">Cytoplasm</location>
    </subcellularLocation>
</comment>
<dbReference type="InterPro" id="IPR004154">
    <property type="entry name" value="Anticodon-bd"/>
</dbReference>
<keyword evidence="4 10" id="KW-0436">Ligase</keyword>
<sequence length="577" mass="64473">MKMSALIGERYKEWPSEAQLKSHGLLIRGGYIRQVGAGIYSLLTPAKRVAAKIEKIIRQEMDRIDGQEVLFPVVLPRELWDESGRYESVGKELLRFTDRTGHGMLLGMTHEEAAVHLARTEGKSYLKYPFMIYQIQTKFRDEARPRGGLIRVREFTMKDAYSFHTNWEDLEKYYYRCHEAYERIYKRAGLGHVVSVKSDSGMMGGAIAHEFMFLCDDGEDTIAICPECGYRANMEVATGVLAPVEDLGECREPERVPTPGTKDIESLCDFLGIPQNRLVKAVVFTREDTGKAVVVFVRGDLEVNEAKVRRLLGTNIAQRVDEDGSDHIAYGYIGPQGLDEGIEVWFDNSLKGMYNVVCGGNEVDVHVKNCDLRVYPDERFADLCKVTEEMVCPQCGKAHITLKNGIEVGNIFQLGDKYTKSMGMTYADKDGQLKTPIMGCYGIGVGRLLASVIEDGADDYGPVWPISIAPWQVHINAIKRADESVKEQADALYDQLCSAGFEVLYDDRDLSAGVQFADADLLGVPIRVVVSPRNLKQGVVELKTRDKSIAETVPVAEAASRVKEIAAMLQKRLDDQL</sequence>
<feature type="domain" description="Aminoacyl-transfer RNA synthetases class-II family profile" evidence="11">
    <location>
        <begin position="48"/>
        <end position="465"/>
    </location>
</feature>
<dbReference type="AlphaFoldDB" id="A0AAQ1MD70"/>
<dbReference type="GO" id="GO:0002161">
    <property type="term" value="F:aminoacyl-tRNA deacylase activity"/>
    <property type="evidence" value="ECO:0007669"/>
    <property type="project" value="InterPro"/>
</dbReference>
<dbReference type="InterPro" id="IPR050062">
    <property type="entry name" value="Pro-tRNA_synthetase"/>
</dbReference>
<dbReference type="GO" id="GO:0004827">
    <property type="term" value="F:proline-tRNA ligase activity"/>
    <property type="evidence" value="ECO:0007669"/>
    <property type="project" value="UniProtKB-UniRule"/>
</dbReference>
<evidence type="ECO:0000313" key="15">
    <source>
        <dbReference type="Proteomes" id="UP000474718"/>
    </source>
</evidence>
<name>A0AAQ1MD70_9FIRM</name>
<evidence type="ECO:0000256" key="1">
    <source>
        <dbReference type="ARBA" id="ARBA00004496"/>
    </source>
</evidence>